<sequence>MMWRASVRTAHSKPIRTSTCPRHASVLSRAGRRGLLSGWRREGDSPPRADDGAVVCSLHAHDVTVGEPPRTLVRALTLTIREGERWAIAGENGSGKTVTSALLTRRVAAAAAAETAEHISFDSHRRLLRDEALAFRESRCGPVELRATAASYLFPHLRPPLCRQTAFPLLSPMTVRYDCESSDPQLAALEAACHTGAAAALLHAFSLFDARHRPLYVLSTGQLRKVQLLRALLAPPRLLLLDEALDGLDDASRAAAIDALTRLPTRSALAMVAHRQVDLPPAPTHALLLGKAGGTWRCGPWEAMEAEVRAFLRAEARPPVRASPPAAAKAGGGAARALVEMRGVSLRYAGGAVVFQPPLTWTVREGENWAVRGANGTGKTTLVELITGDNVLSYTQDISLFGRKKGSGESVADIRRQLGVISHATHMEYANFADPSLASQARMNGFARPTAHVSTWDVVLSGFFDSVGLYTTPNAAQLDTARYWVARFELEDLVVPPKKAAPLISARLASGSGARYAAACAAAASRRAHQGSRNFCHLSFGEQKLVLLCRAMVKQPRLLLLDEPSHGLSSANRTRLLRMLSTLADDPDVALVHVTHRQDEVEELGFSNVLQL</sequence>
<dbReference type="SUPFAM" id="SSF52540">
    <property type="entry name" value="P-loop containing nucleoside triphosphate hydrolases"/>
    <property type="match status" value="2"/>
</dbReference>
<dbReference type="InterPro" id="IPR027417">
    <property type="entry name" value="P-loop_NTPase"/>
</dbReference>
<dbReference type="AlphaFoldDB" id="A0AB34K2P1"/>
<dbReference type="PANTHER" id="PTHR43158">
    <property type="entry name" value="SKFA PEPTIDE EXPORT ATP-BINDING PROTEIN SKFE"/>
    <property type="match status" value="1"/>
</dbReference>
<accession>A0AB34K2P1</accession>
<dbReference type="PROSITE" id="PS50893">
    <property type="entry name" value="ABC_TRANSPORTER_2"/>
    <property type="match status" value="2"/>
</dbReference>
<dbReference type="GO" id="GO:0016887">
    <property type="term" value="F:ATP hydrolysis activity"/>
    <property type="evidence" value="ECO:0007669"/>
    <property type="project" value="InterPro"/>
</dbReference>
<name>A0AB34K2P1_PRYPA</name>
<dbReference type="EMBL" id="JBGBPQ010000002">
    <property type="protein sequence ID" value="KAL1527647.1"/>
    <property type="molecule type" value="Genomic_DNA"/>
</dbReference>
<proteinExistence type="predicted"/>
<keyword evidence="1" id="KW-0547">Nucleotide-binding</keyword>
<comment type="caution">
    <text evidence="4">The sequence shown here is derived from an EMBL/GenBank/DDBJ whole genome shotgun (WGS) entry which is preliminary data.</text>
</comment>
<dbReference type="InterPro" id="IPR003593">
    <property type="entry name" value="AAA+_ATPase"/>
</dbReference>
<evidence type="ECO:0000259" key="3">
    <source>
        <dbReference type="PROSITE" id="PS50893"/>
    </source>
</evidence>
<feature type="domain" description="ABC transporter" evidence="3">
    <location>
        <begin position="341"/>
        <end position="612"/>
    </location>
</feature>
<feature type="domain" description="ABC transporter" evidence="3">
    <location>
        <begin position="58"/>
        <end position="316"/>
    </location>
</feature>
<organism evidence="4 5">
    <name type="scientific">Prymnesium parvum</name>
    <name type="common">Toxic golden alga</name>
    <dbReference type="NCBI Taxonomy" id="97485"/>
    <lineage>
        <taxon>Eukaryota</taxon>
        <taxon>Haptista</taxon>
        <taxon>Haptophyta</taxon>
        <taxon>Prymnesiophyceae</taxon>
        <taxon>Prymnesiales</taxon>
        <taxon>Prymnesiaceae</taxon>
        <taxon>Prymnesium</taxon>
    </lineage>
</organism>
<dbReference type="SMART" id="SM00382">
    <property type="entry name" value="AAA"/>
    <property type="match status" value="2"/>
</dbReference>
<reference evidence="4 5" key="1">
    <citation type="journal article" date="2024" name="Science">
        <title>Giant polyketide synthase enzymes in the biosynthesis of giant marine polyether toxins.</title>
        <authorList>
            <person name="Fallon T.R."/>
            <person name="Shende V.V."/>
            <person name="Wierzbicki I.H."/>
            <person name="Pendleton A.L."/>
            <person name="Watervoot N.F."/>
            <person name="Auber R.P."/>
            <person name="Gonzalez D.J."/>
            <person name="Wisecaver J.H."/>
            <person name="Moore B.S."/>
        </authorList>
    </citation>
    <scope>NUCLEOTIDE SEQUENCE [LARGE SCALE GENOMIC DNA]</scope>
    <source>
        <strain evidence="4 5">12B1</strain>
    </source>
</reference>
<dbReference type="GO" id="GO:0005524">
    <property type="term" value="F:ATP binding"/>
    <property type="evidence" value="ECO:0007669"/>
    <property type="project" value="UniProtKB-KW"/>
</dbReference>
<evidence type="ECO:0000313" key="4">
    <source>
        <dbReference type="EMBL" id="KAL1527647.1"/>
    </source>
</evidence>
<dbReference type="PANTHER" id="PTHR43158:SF2">
    <property type="entry name" value="SKFA PEPTIDE EXPORT ATP-BINDING PROTEIN SKFE"/>
    <property type="match status" value="1"/>
</dbReference>
<keyword evidence="2" id="KW-0067">ATP-binding</keyword>
<protein>
    <recommendedName>
        <fullName evidence="3">ABC transporter domain-containing protein</fullName>
    </recommendedName>
</protein>
<evidence type="ECO:0000256" key="1">
    <source>
        <dbReference type="ARBA" id="ARBA00022741"/>
    </source>
</evidence>
<gene>
    <name evidence="4" type="ORF">AB1Y20_009033</name>
</gene>
<dbReference type="Pfam" id="PF00005">
    <property type="entry name" value="ABC_tran"/>
    <property type="match status" value="2"/>
</dbReference>
<dbReference type="CDD" id="cd00267">
    <property type="entry name" value="ABC_ATPase"/>
    <property type="match status" value="1"/>
</dbReference>
<dbReference type="InterPro" id="IPR017871">
    <property type="entry name" value="ABC_transporter-like_CS"/>
</dbReference>
<dbReference type="Proteomes" id="UP001515480">
    <property type="component" value="Unassembled WGS sequence"/>
</dbReference>
<dbReference type="Gene3D" id="3.40.50.300">
    <property type="entry name" value="P-loop containing nucleotide triphosphate hydrolases"/>
    <property type="match status" value="2"/>
</dbReference>
<keyword evidence="5" id="KW-1185">Reference proteome</keyword>
<evidence type="ECO:0000313" key="5">
    <source>
        <dbReference type="Proteomes" id="UP001515480"/>
    </source>
</evidence>
<evidence type="ECO:0000256" key="2">
    <source>
        <dbReference type="ARBA" id="ARBA00022840"/>
    </source>
</evidence>
<dbReference type="InterPro" id="IPR003439">
    <property type="entry name" value="ABC_transporter-like_ATP-bd"/>
</dbReference>
<dbReference type="PROSITE" id="PS00211">
    <property type="entry name" value="ABC_TRANSPORTER_1"/>
    <property type="match status" value="1"/>
</dbReference>